<organism evidence="1 2">
    <name type="scientific">Agathobaculum hominis</name>
    <dbReference type="NCBI Taxonomy" id="2763014"/>
    <lineage>
        <taxon>Bacteria</taxon>
        <taxon>Bacillati</taxon>
        <taxon>Bacillota</taxon>
        <taxon>Clostridia</taxon>
        <taxon>Eubacteriales</taxon>
        <taxon>Butyricicoccaceae</taxon>
        <taxon>Agathobaculum</taxon>
    </lineage>
</organism>
<dbReference type="Proteomes" id="UP000641741">
    <property type="component" value="Unassembled WGS sequence"/>
</dbReference>
<dbReference type="InterPro" id="IPR023401">
    <property type="entry name" value="ODC_N"/>
</dbReference>
<name>A0ABR7GPW0_9FIRM</name>
<protein>
    <submittedName>
        <fullName evidence="1">Ornithine cyclodeaminase family protein</fullName>
    </submittedName>
</protein>
<dbReference type="InterPro" id="IPR036291">
    <property type="entry name" value="NAD(P)-bd_dom_sf"/>
</dbReference>
<dbReference type="Gene3D" id="3.40.50.720">
    <property type="entry name" value="NAD(P)-binding Rossmann-like Domain"/>
    <property type="match status" value="1"/>
</dbReference>
<reference evidence="1 2" key="1">
    <citation type="submission" date="2020-08" db="EMBL/GenBank/DDBJ databases">
        <title>Genome public.</title>
        <authorList>
            <person name="Liu C."/>
            <person name="Sun Q."/>
        </authorList>
    </citation>
    <scope>NUCLEOTIDE SEQUENCE [LARGE SCALE GENOMIC DNA]</scope>
    <source>
        <strain evidence="1 2">M2</strain>
    </source>
</reference>
<comment type="caution">
    <text evidence="1">The sequence shown here is derived from an EMBL/GenBank/DDBJ whole genome shotgun (WGS) entry which is preliminary data.</text>
</comment>
<dbReference type="PANTHER" id="PTHR13812">
    <property type="entry name" value="KETIMINE REDUCTASE MU-CRYSTALLIN"/>
    <property type="match status" value="1"/>
</dbReference>
<dbReference type="RefSeq" id="WP_186970452.1">
    <property type="nucleotide sequence ID" value="NZ_JACOPK010000009.1"/>
</dbReference>
<evidence type="ECO:0000313" key="2">
    <source>
        <dbReference type="Proteomes" id="UP000641741"/>
    </source>
</evidence>
<gene>
    <name evidence="1" type="ORF">H8S02_10400</name>
</gene>
<dbReference type="InterPro" id="IPR003462">
    <property type="entry name" value="ODC_Mu_crystall"/>
</dbReference>
<dbReference type="Pfam" id="PF02423">
    <property type="entry name" value="OCD_Mu_crystall"/>
    <property type="match status" value="1"/>
</dbReference>
<dbReference type="EMBL" id="JACOPK010000009">
    <property type="protein sequence ID" value="MBC5696351.1"/>
    <property type="molecule type" value="Genomic_DNA"/>
</dbReference>
<accession>A0ABR7GPW0</accession>
<sequence length="327" mass="35270">MNIPYISAEEVRKNLSMEDAIQCTENVYKLKSQDKTVVWPTIFYEFDPGHADMDIKSGYLPEQHIFGHKTVAFMEANVQKGLPDLVGLIAVFSSETGMPLGLVDGSSVTGMRTGAAGAIGAKYLARKNSRNALIVGTGNQAPFQIAALLKAFPALETIRIANPHNAGHAAAFASKIRAMLQTDFAIEAASVTFEGVSDLQEAVSDSDIIITITPSHTPLIQKEWVKPGTHFSCIGADMAGKEEIDSQIFENAIVFVDDLEHCRDAGEIEIPLKQGTLSEDRICGELGDLILGKAAGRKSDTDITVFDSTGMALLDLAVADFLLKKNR</sequence>
<dbReference type="SUPFAM" id="SSF51735">
    <property type="entry name" value="NAD(P)-binding Rossmann-fold domains"/>
    <property type="match status" value="1"/>
</dbReference>
<dbReference type="PANTHER" id="PTHR13812:SF19">
    <property type="entry name" value="KETIMINE REDUCTASE MU-CRYSTALLIN"/>
    <property type="match status" value="1"/>
</dbReference>
<keyword evidence="2" id="KW-1185">Reference proteome</keyword>
<dbReference type="Gene3D" id="3.30.1780.10">
    <property type="entry name" value="ornithine cyclodeaminase, domain 1"/>
    <property type="match status" value="1"/>
</dbReference>
<dbReference type="PIRSF" id="PIRSF001439">
    <property type="entry name" value="CryM"/>
    <property type="match status" value="1"/>
</dbReference>
<evidence type="ECO:0000313" key="1">
    <source>
        <dbReference type="EMBL" id="MBC5696351.1"/>
    </source>
</evidence>
<proteinExistence type="predicted"/>